<reference evidence="2 3" key="1">
    <citation type="submission" date="2020-03" db="EMBL/GenBank/DDBJ databases">
        <title>Bradyrhizobium diversity isolated from nodules of Indigofera sp.</title>
        <authorList>
            <person name="Klepa M."/>
            <person name="Helene L."/>
            <person name="Hungria M."/>
        </authorList>
    </citation>
    <scope>NUCLEOTIDE SEQUENCE [LARGE SCALE GENOMIC DNA]</scope>
    <source>
        <strain evidence="2 3">WSM 1791</strain>
    </source>
</reference>
<dbReference type="Proteomes" id="UP000544122">
    <property type="component" value="Unassembled WGS sequence"/>
</dbReference>
<evidence type="ECO:0008006" key="4">
    <source>
        <dbReference type="Google" id="ProtNLM"/>
    </source>
</evidence>
<feature type="signal peptide" evidence="1">
    <location>
        <begin position="1"/>
        <end position="22"/>
    </location>
</feature>
<feature type="chain" id="PRO_5031368859" description="Secreted protein" evidence="1">
    <location>
        <begin position="23"/>
        <end position="215"/>
    </location>
</feature>
<organism evidence="2 3">
    <name type="scientific">Bradyrhizobium australiense</name>
    <dbReference type="NCBI Taxonomy" id="2721161"/>
    <lineage>
        <taxon>Bacteria</taxon>
        <taxon>Pseudomonadati</taxon>
        <taxon>Pseudomonadota</taxon>
        <taxon>Alphaproteobacteria</taxon>
        <taxon>Hyphomicrobiales</taxon>
        <taxon>Nitrobacteraceae</taxon>
        <taxon>Bradyrhizobium</taxon>
    </lineage>
</organism>
<keyword evidence="3" id="KW-1185">Reference proteome</keyword>
<sequence>MRYLKLAILVLAYALISSLAFAQTCCPAGCAPEANRCVTTGPLWTRCIPIACAADSQKSSAGSSGRTREHRKSAVLARPLRTAHTYVAPRQIPPHCPLMNPTQAQVDEAANQCVNALTRSAQLRDCFFEDDAGRAEDKRTGLSCPDRQAALAKQCLKRCADYASDTTHLVCSGSYPNTVWHISFGDISGETGNSARVDLCGPPLRSIFAKKPPPG</sequence>
<name>A0A7Y4LTV0_9BRAD</name>
<dbReference type="EMBL" id="JAAVLX010000001">
    <property type="protein sequence ID" value="NOJ38085.1"/>
    <property type="molecule type" value="Genomic_DNA"/>
</dbReference>
<keyword evidence="1" id="KW-0732">Signal</keyword>
<proteinExistence type="predicted"/>
<protein>
    <recommendedName>
        <fullName evidence="4">Secreted protein</fullName>
    </recommendedName>
</protein>
<accession>A0A7Y4LTV0</accession>
<gene>
    <name evidence="2" type="ORF">HCN58_00350</name>
</gene>
<evidence type="ECO:0000313" key="3">
    <source>
        <dbReference type="Proteomes" id="UP000544122"/>
    </source>
</evidence>
<evidence type="ECO:0000256" key="1">
    <source>
        <dbReference type="SAM" id="SignalP"/>
    </source>
</evidence>
<comment type="caution">
    <text evidence="2">The sequence shown here is derived from an EMBL/GenBank/DDBJ whole genome shotgun (WGS) entry which is preliminary data.</text>
</comment>
<evidence type="ECO:0000313" key="2">
    <source>
        <dbReference type="EMBL" id="NOJ38085.1"/>
    </source>
</evidence>
<dbReference type="RefSeq" id="WP_171577405.1">
    <property type="nucleotide sequence ID" value="NZ_JAAVLX010000001.1"/>
</dbReference>
<dbReference type="AlphaFoldDB" id="A0A7Y4LTV0"/>